<evidence type="ECO:0000256" key="1">
    <source>
        <dbReference type="SAM" id="MobiDB-lite"/>
    </source>
</evidence>
<protein>
    <submittedName>
        <fullName evidence="2">Uncharacterized protein</fullName>
    </submittedName>
</protein>
<feature type="compositionally biased region" description="Polar residues" evidence="1">
    <location>
        <begin position="126"/>
        <end position="146"/>
    </location>
</feature>
<evidence type="ECO:0000313" key="3">
    <source>
        <dbReference type="Proteomes" id="UP000570595"/>
    </source>
</evidence>
<feature type="compositionally biased region" description="Polar residues" evidence="1">
    <location>
        <begin position="8"/>
        <end position="21"/>
    </location>
</feature>
<feature type="region of interest" description="Disordered" evidence="1">
    <location>
        <begin position="659"/>
        <end position="699"/>
    </location>
</feature>
<dbReference type="AlphaFoldDB" id="A0A7J6LXS8"/>
<feature type="compositionally biased region" description="Basic and acidic residues" evidence="1">
    <location>
        <begin position="301"/>
        <end position="318"/>
    </location>
</feature>
<dbReference type="Proteomes" id="UP000570595">
    <property type="component" value="Unassembled WGS sequence"/>
</dbReference>
<name>A0A7J6LXS8_PEROL</name>
<dbReference type="EMBL" id="JABAHT010000134">
    <property type="protein sequence ID" value="KAF4663770.1"/>
    <property type="molecule type" value="Genomic_DNA"/>
</dbReference>
<feature type="region of interest" description="Disordered" evidence="1">
    <location>
        <begin position="268"/>
        <end position="318"/>
    </location>
</feature>
<comment type="caution">
    <text evidence="2">The sequence shown here is derived from an EMBL/GenBank/DDBJ whole genome shotgun (WGS) entry which is preliminary data.</text>
</comment>
<reference evidence="2 3" key="1">
    <citation type="submission" date="2020-04" db="EMBL/GenBank/DDBJ databases">
        <title>Perkinsus olseni comparative genomics.</title>
        <authorList>
            <person name="Bogema D.R."/>
        </authorList>
    </citation>
    <scope>NUCLEOTIDE SEQUENCE [LARGE SCALE GENOMIC DNA]</scope>
    <source>
        <strain evidence="2">ATCC PRA-179</strain>
    </source>
</reference>
<feature type="compositionally biased region" description="Low complexity" evidence="1">
    <location>
        <begin position="194"/>
        <end position="208"/>
    </location>
</feature>
<accession>A0A7J6LXS8</accession>
<gene>
    <name evidence="2" type="ORF">FOZ61_001392</name>
</gene>
<sequence>MAAAAGRPTTSSTLMPSTAGSLPSTVFDIEVSASRVDLHDDQIYTRPMDRIDEAGEDGTEDALVREGLQIRPLGDGYYCPACLESLPSIWAARQHVQTRDHREAMVAVGGDGGFDSSSDEDDPYQGSRSPPTSESRGSIMSTNPVASTTTSSRPPRPTFPPPTDFSMGALRVSLTPRPSESRSLSRVRLTPAISRSETSSSSSSSSDSCDFESLGGVHTPPGSRLSCTSQRQPLGSSLHSPSPPPSSNSYQFLQAIYTDRSIHPYGRTPEEFLASRGGSRTSLSPNPDAIRRHESTRRRRYSEGEVERDEDVGRGQWRVDKRPREDEIDRPMRMKAKVAKITPLHEAEIFHGRPGVQYAGEWSEEAGCWLTDVQPICVTLAGRLVEDPPEEEISVLDTSVRCNVCNLFMDTDGMDQEEVRKVEYDHRADPAHVTRREKLRKRFGIVTAFNREIARVKGHRVKLALSANGRPRHFWCTCCDAHLKSPEAVHFHTGINAHRSNLEYHDWCYQVGQDPRLYYKAGWHFPAKDSPKEECALPKLDDMKTEDISYLTKGEAAGANYCCRCNVTLASPWEIRQHLRTNSHRERSAVGYTVDERPPLIELEADISLKEYDDDDDDDAVKAEVKTEACDDDMAEVDHIPPRVKDIPDIDKEIEEVWGVEEEGSSSNAADGGEGGEENDSTAITAGGEGAWDRQPTADEFDKMVSSIINGEELSLSSSACQQE</sequence>
<feature type="region of interest" description="Disordered" evidence="1">
    <location>
        <begin position="107"/>
        <end position="250"/>
    </location>
</feature>
<feature type="compositionally biased region" description="Pro residues" evidence="1">
    <location>
        <begin position="154"/>
        <end position="163"/>
    </location>
</feature>
<evidence type="ECO:0000313" key="2">
    <source>
        <dbReference type="EMBL" id="KAF4663770.1"/>
    </source>
</evidence>
<dbReference type="OrthoDB" id="10512183at2759"/>
<organism evidence="2 3">
    <name type="scientific">Perkinsus olseni</name>
    <name type="common">Perkinsus atlanticus</name>
    <dbReference type="NCBI Taxonomy" id="32597"/>
    <lineage>
        <taxon>Eukaryota</taxon>
        <taxon>Sar</taxon>
        <taxon>Alveolata</taxon>
        <taxon>Perkinsozoa</taxon>
        <taxon>Perkinsea</taxon>
        <taxon>Perkinsida</taxon>
        <taxon>Perkinsidae</taxon>
        <taxon>Perkinsus</taxon>
    </lineage>
</organism>
<proteinExistence type="predicted"/>
<feature type="region of interest" description="Disordered" evidence="1">
    <location>
        <begin position="1"/>
        <end position="21"/>
    </location>
</feature>